<comment type="caution">
    <text evidence="2">The sequence shown here is derived from an EMBL/GenBank/DDBJ whole genome shotgun (WGS) entry which is preliminary data.</text>
</comment>
<dbReference type="PANTHER" id="PTHR10788:SF106">
    <property type="entry name" value="BCDNA.GH08860"/>
    <property type="match status" value="1"/>
</dbReference>
<dbReference type="CDD" id="cd03788">
    <property type="entry name" value="GT20_TPS"/>
    <property type="match status" value="1"/>
</dbReference>
<dbReference type="SUPFAM" id="SSF53756">
    <property type="entry name" value="UDP-Glycosyltransferase/glycogen phosphorylase"/>
    <property type="match status" value="1"/>
</dbReference>
<protein>
    <submittedName>
        <fullName evidence="2">Alpha,alpha-trehalose-phosphate synthase (UDP-forming)</fullName>
    </submittedName>
</protein>
<dbReference type="GO" id="GO:0005992">
    <property type="term" value="P:trehalose biosynthetic process"/>
    <property type="evidence" value="ECO:0007669"/>
    <property type="project" value="InterPro"/>
</dbReference>
<dbReference type="GO" id="GO:0003825">
    <property type="term" value="F:alpha,alpha-trehalose-phosphate synthase (UDP-forming) activity"/>
    <property type="evidence" value="ECO:0007669"/>
    <property type="project" value="TreeGrafter"/>
</dbReference>
<comment type="similarity">
    <text evidence="1">Belongs to the glycosyltransferase 20 family.</text>
</comment>
<dbReference type="InterPro" id="IPR001830">
    <property type="entry name" value="Glyco_trans_20"/>
</dbReference>
<accession>A0A0G0K9P4</accession>
<dbReference type="PANTHER" id="PTHR10788">
    <property type="entry name" value="TREHALOSE-6-PHOSPHATE SYNTHASE"/>
    <property type="match status" value="1"/>
</dbReference>
<evidence type="ECO:0000313" key="3">
    <source>
        <dbReference type="Proteomes" id="UP000034324"/>
    </source>
</evidence>
<dbReference type="PATRIC" id="fig|1618432.3.peg.869"/>
<evidence type="ECO:0000256" key="1">
    <source>
        <dbReference type="ARBA" id="ARBA00008799"/>
    </source>
</evidence>
<sequence>MYRLLFIYKPIKSLVKTLRLARSGDLKQDSKKLKNSFLFGPLVSEVTNIRRSLIEARSTAAEEARMRLEKLDSPWTSQRLKEFIKDTLKNRSIFMVSNREPYIHTKNGGKIEFYIPASGPVTALEPVMQATAGMWIAHGSGDADRLVVDSSNKIKVPPDEPKYTLKRIWLTSEEENGYYYGFSNEGLWPLCHIAHNRPTFRKEDWEQYKKVNQKFADSILSEIKDLERPIVLIQDYQLALVPRMIKAQKPSATVGLFWHIPWPNPESFSICPWKKEILDGMLGADLLGFHTQLHCNNFIETVGRELEALIDLEQFMVTRNNHISFVKPFPISIAFPNGPGQNINYKLEGEKALKNLGIKTKYIGLGIDRLDYTKGILERLKAIEIFLTKYPSYKTNFTFIQISPPSRTKIKKMREFAQEVEKEVERINSLFKMKGWKPIVFLEKYHTHEEIQKFYKLANFCLVTSLHDGMNLVAKEYAAARDDEKGVLILSQYTGASKELKDAIIVNPYNGEQTSEAIKEALEMKEPEQKKRMRDLRETIKDYNVYRWSAELLKTMVGLG</sequence>
<dbReference type="EMBL" id="LBVC01000074">
    <property type="protein sequence ID" value="KKQ76378.1"/>
    <property type="molecule type" value="Genomic_DNA"/>
</dbReference>
<organism evidence="2 3">
    <name type="scientific">Candidatus Daviesbacteria bacterium GW2011_GWF2_38_6</name>
    <dbReference type="NCBI Taxonomy" id="1618432"/>
    <lineage>
        <taxon>Bacteria</taxon>
        <taxon>Candidatus Daviesiibacteriota</taxon>
    </lineage>
</organism>
<proteinExistence type="inferred from homology"/>
<gene>
    <name evidence="2" type="ORF">US99_C0074G0005</name>
</gene>
<dbReference type="Pfam" id="PF00982">
    <property type="entry name" value="Glyco_transf_20"/>
    <property type="match status" value="1"/>
</dbReference>
<name>A0A0G0K9P4_9BACT</name>
<evidence type="ECO:0000313" key="2">
    <source>
        <dbReference type="EMBL" id="KKQ76378.1"/>
    </source>
</evidence>
<dbReference type="Proteomes" id="UP000034324">
    <property type="component" value="Unassembled WGS sequence"/>
</dbReference>
<reference evidence="2 3" key="1">
    <citation type="journal article" date="2015" name="Nature">
        <title>rRNA introns, odd ribosomes, and small enigmatic genomes across a large radiation of phyla.</title>
        <authorList>
            <person name="Brown C.T."/>
            <person name="Hug L.A."/>
            <person name="Thomas B.C."/>
            <person name="Sharon I."/>
            <person name="Castelle C.J."/>
            <person name="Singh A."/>
            <person name="Wilkins M.J."/>
            <person name="Williams K.H."/>
            <person name="Banfield J.F."/>
        </authorList>
    </citation>
    <scope>NUCLEOTIDE SEQUENCE [LARGE SCALE GENOMIC DNA]</scope>
</reference>
<dbReference type="Gene3D" id="3.40.50.2000">
    <property type="entry name" value="Glycogen Phosphorylase B"/>
    <property type="match status" value="2"/>
</dbReference>
<dbReference type="AlphaFoldDB" id="A0A0G0K9P4"/>